<evidence type="ECO:0000313" key="3">
    <source>
        <dbReference type="Proteomes" id="UP001497472"/>
    </source>
</evidence>
<evidence type="ECO:0000313" key="2">
    <source>
        <dbReference type="EMBL" id="CAK1545041.1"/>
    </source>
</evidence>
<dbReference type="EMBL" id="CAVLEF010000006">
    <property type="protein sequence ID" value="CAK1545041.1"/>
    <property type="molecule type" value="Genomic_DNA"/>
</dbReference>
<protein>
    <submittedName>
        <fullName evidence="2">Uncharacterized protein</fullName>
    </submittedName>
</protein>
<reference evidence="2 3" key="1">
    <citation type="submission" date="2023-11" db="EMBL/GenBank/DDBJ databases">
        <authorList>
            <person name="Okamura Y."/>
        </authorList>
    </citation>
    <scope>NUCLEOTIDE SEQUENCE [LARGE SCALE GENOMIC DNA]</scope>
</reference>
<feature type="region of interest" description="Disordered" evidence="1">
    <location>
        <begin position="166"/>
        <end position="200"/>
    </location>
</feature>
<evidence type="ECO:0000256" key="1">
    <source>
        <dbReference type="SAM" id="MobiDB-lite"/>
    </source>
</evidence>
<keyword evidence="3" id="KW-1185">Reference proteome</keyword>
<accession>A0AAV1J8U9</accession>
<name>A0AAV1J8U9_9NEOP</name>
<proteinExistence type="predicted"/>
<gene>
    <name evidence="2" type="ORF">LNINA_LOCUS4736</name>
</gene>
<dbReference type="Proteomes" id="UP001497472">
    <property type="component" value="Unassembled WGS sequence"/>
</dbReference>
<sequence length="200" mass="22210">MFDETAKFLVKPVSRADRALCPLDARAERSGPRRWKVAAPRAPFHTLTRRDGFVHRTTQKSSVAAVPVALHSHSRCATLFIRACVESFVFSNIKKWVKVRRFFVAEPMSDQIQPRVCLIARLLSRASSAQRQIALSAHVEGDDITRSRLPLAFRGLKRNGDDAAKAFEGAAPGAPPVEDRNRSSGHAAFSTLDRDSRYGD</sequence>
<organism evidence="2 3">
    <name type="scientific">Leptosia nina</name>
    <dbReference type="NCBI Taxonomy" id="320188"/>
    <lineage>
        <taxon>Eukaryota</taxon>
        <taxon>Metazoa</taxon>
        <taxon>Ecdysozoa</taxon>
        <taxon>Arthropoda</taxon>
        <taxon>Hexapoda</taxon>
        <taxon>Insecta</taxon>
        <taxon>Pterygota</taxon>
        <taxon>Neoptera</taxon>
        <taxon>Endopterygota</taxon>
        <taxon>Lepidoptera</taxon>
        <taxon>Glossata</taxon>
        <taxon>Ditrysia</taxon>
        <taxon>Papilionoidea</taxon>
        <taxon>Pieridae</taxon>
        <taxon>Pierinae</taxon>
        <taxon>Leptosia</taxon>
    </lineage>
</organism>
<comment type="caution">
    <text evidence="2">The sequence shown here is derived from an EMBL/GenBank/DDBJ whole genome shotgun (WGS) entry which is preliminary data.</text>
</comment>
<dbReference type="AlphaFoldDB" id="A0AAV1J8U9"/>